<gene>
    <name evidence="1" type="ORF">ALGA_2682</name>
</gene>
<dbReference type="RefSeq" id="WP_153244852.1">
    <property type="nucleotide sequence ID" value="NZ_AP018042.1"/>
</dbReference>
<protein>
    <submittedName>
        <fullName evidence="1">N-acetyltransferase</fullName>
    </submittedName>
</protein>
<reference evidence="1 2" key="1">
    <citation type="journal article" date="2018" name="Mar. Genomics">
        <title>Complete genome sequence of Marinifilaceae bacterium strain SPP2, isolated from the Antarctic marine sediment.</title>
        <authorList>
            <person name="Watanabe M."/>
            <person name="Kojima H."/>
            <person name="Fukui M."/>
        </authorList>
    </citation>
    <scope>NUCLEOTIDE SEQUENCE [LARGE SCALE GENOMIC DNA]</scope>
    <source>
        <strain evidence="1 2">SPP2</strain>
    </source>
</reference>
<proteinExistence type="predicted"/>
<dbReference type="GO" id="GO:0016740">
    <property type="term" value="F:transferase activity"/>
    <property type="evidence" value="ECO:0007669"/>
    <property type="project" value="UniProtKB-KW"/>
</dbReference>
<dbReference type="AlphaFoldDB" id="A0A1Y1CKY0"/>
<dbReference type="KEGG" id="mbas:ALGA_2682"/>
<name>A0A1Y1CKY0_9BACT</name>
<evidence type="ECO:0000313" key="2">
    <source>
        <dbReference type="Proteomes" id="UP000218267"/>
    </source>
</evidence>
<organism evidence="1 2">
    <name type="scientific">Labilibaculum antarcticum</name>
    <dbReference type="NCBI Taxonomy" id="1717717"/>
    <lineage>
        <taxon>Bacteria</taxon>
        <taxon>Pseudomonadati</taxon>
        <taxon>Bacteroidota</taxon>
        <taxon>Bacteroidia</taxon>
        <taxon>Marinilabiliales</taxon>
        <taxon>Marinifilaceae</taxon>
        <taxon>Labilibaculum</taxon>
    </lineage>
</organism>
<dbReference type="OrthoDB" id="7205533at2"/>
<dbReference type="EMBL" id="AP018042">
    <property type="protein sequence ID" value="BAX80995.1"/>
    <property type="molecule type" value="Genomic_DNA"/>
</dbReference>
<evidence type="ECO:0000313" key="1">
    <source>
        <dbReference type="EMBL" id="BAX80995.1"/>
    </source>
</evidence>
<reference evidence="2" key="2">
    <citation type="journal article" date="2020" name="Antonie Van Leeuwenhoek">
        <title>Labilibaculum antarcticum sp. nov., a novel facultative anaerobic, psychrotorelant bacterium isolated from marine sediment of Antarctica.</title>
        <authorList>
            <person name="Watanabe M."/>
            <person name="Kojima H."/>
            <person name="Fukui M."/>
        </authorList>
    </citation>
    <scope>NUCLEOTIDE SEQUENCE [LARGE SCALE GENOMIC DNA]</scope>
    <source>
        <strain evidence="2">SPP2</strain>
    </source>
</reference>
<sequence length="49" mass="5711">MNTDYITREAQFQDALRIAMLKIQVWLDIYDTEGLSKEDAVYLASEITK</sequence>
<dbReference type="Proteomes" id="UP000218267">
    <property type="component" value="Chromosome"/>
</dbReference>
<keyword evidence="1" id="KW-0808">Transferase</keyword>
<accession>A0A1Y1CKY0</accession>
<keyword evidence="2" id="KW-1185">Reference proteome</keyword>